<sequence>MALKPVERVVADSCPGVLRPHIAADGALVRMRVPGGAVPVSLLRGLRAVAAELADGDLGLTSRGNMQVRGVAESDLGLAETRLGALGLLPHPTHERVRNIIASPLSGRVVGSIDDVDELVPRLDAALCARGDLVALPGRFMIGLDDGTGDIAGEEPDVLVLAVGPGRFVLRPAGAAGGVAVARGRVVDAVLVAATAFLAERERQGSKAWRVGELPGGADAIVDALVEAGYEWAEVPMPGGSVPAPGLIGQRDGRYAVCAVVPLSILGGEQMDAVADSCDLALLSGAGPDGGAVPDDAASNDAVLNGAVLNGAVLDGSATPLRITPWRRLLVRDLDLPSALVARDLMARAGLVLEPDAPWARVTACAGRPGCAKSLTDVQADARAFAGVCGGSGPLVHWAGCERACGIPHSGVALLAEVGGYRVTGELGDADRDAAASMNVVLLEETTPQ</sequence>
<evidence type="ECO:0000256" key="4">
    <source>
        <dbReference type="ARBA" id="ARBA00023002"/>
    </source>
</evidence>
<dbReference type="PANTHER" id="PTHR32439">
    <property type="entry name" value="FERREDOXIN--NITRITE REDUCTASE, CHLOROPLASTIC"/>
    <property type="match status" value="1"/>
</dbReference>
<dbReference type="InterPro" id="IPR036136">
    <property type="entry name" value="Nit/Sulf_reduc_fer-like_dom_sf"/>
</dbReference>
<organism evidence="8 9">
    <name type="scientific">Kineosporia corallincola</name>
    <dbReference type="NCBI Taxonomy" id="2835133"/>
    <lineage>
        <taxon>Bacteria</taxon>
        <taxon>Bacillati</taxon>
        <taxon>Actinomycetota</taxon>
        <taxon>Actinomycetes</taxon>
        <taxon>Kineosporiales</taxon>
        <taxon>Kineosporiaceae</taxon>
        <taxon>Kineosporia</taxon>
    </lineage>
</organism>
<dbReference type="RefSeq" id="WP_214155671.1">
    <property type="nucleotide sequence ID" value="NZ_JAHBAY010000004.1"/>
</dbReference>
<evidence type="ECO:0000313" key="8">
    <source>
        <dbReference type="EMBL" id="MBT0769369.1"/>
    </source>
</evidence>
<name>A0ABS5TE73_9ACTN</name>
<feature type="domain" description="Nitrite/Sulfite reductase ferredoxin-like" evidence="7">
    <location>
        <begin position="28"/>
        <end position="83"/>
    </location>
</feature>
<keyword evidence="3" id="KW-0479">Metal-binding</keyword>
<protein>
    <recommendedName>
        <fullName evidence="7">Nitrite/Sulfite reductase ferredoxin-like domain-containing protein</fullName>
    </recommendedName>
</protein>
<dbReference type="EMBL" id="JAHBAY010000004">
    <property type="protein sequence ID" value="MBT0769369.1"/>
    <property type="molecule type" value="Genomic_DNA"/>
</dbReference>
<evidence type="ECO:0000256" key="2">
    <source>
        <dbReference type="ARBA" id="ARBA00022617"/>
    </source>
</evidence>
<keyword evidence="6" id="KW-0411">Iron-sulfur</keyword>
<accession>A0ABS5TE73</accession>
<dbReference type="PANTHER" id="PTHR32439:SF9">
    <property type="entry name" value="BLR3264 PROTEIN"/>
    <property type="match status" value="1"/>
</dbReference>
<keyword evidence="4" id="KW-0560">Oxidoreductase</keyword>
<keyword evidence="1" id="KW-0004">4Fe-4S</keyword>
<evidence type="ECO:0000313" key="9">
    <source>
        <dbReference type="Proteomes" id="UP001197247"/>
    </source>
</evidence>
<keyword evidence="9" id="KW-1185">Reference proteome</keyword>
<dbReference type="Pfam" id="PF03460">
    <property type="entry name" value="NIR_SIR_ferr"/>
    <property type="match status" value="1"/>
</dbReference>
<evidence type="ECO:0000256" key="6">
    <source>
        <dbReference type="ARBA" id="ARBA00023014"/>
    </source>
</evidence>
<dbReference type="Proteomes" id="UP001197247">
    <property type="component" value="Unassembled WGS sequence"/>
</dbReference>
<keyword evidence="5" id="KW-0408">Iron</keyword>
<evidence type="ECO:0000256" key="5">
    <source>
        <dbReference type="ARBA" id="ARBA00023004"/>
    </source>
</evidence>
<dbReference type="SUPFAM" id="SSF55124">
    <property type="entry name" value="Nitrite/Sulfite reductase N-terminal domain-like"/>
    <property type="match status" value="2"/>
</dbReference>
<comment type="caution">
    <text evidence="8">The sequence shown here is derived from an EMBL/GenBank/DDBJ whole genome shotgun (WGS) entry which is preliminary data.</text>
</comment>
<dbReference type="Gene3D" id="3.30.413.10">
    <property type="entry name" value="Sulfite Reductase Hemoprotein, domain 1"/>
    <property type="match status" value="1"/>
</dbReference>
<dbReference type="InterPro" id="IPR051329">
    <property type="entry name" value="NIR_SIR_4Fe-4S"/>
</dbReference>
<proteinExistence type="predicted"/>
<keyword evidence="2" id="KW-0349">Heme</keyword>
<evidence type="ECO:0000259" key="7">
    <source>
        <dbReference type="Pfam" id="PF03460"/>
    </source>
</evidence>
<dbReference type="Gene3D" id="3.90.480.10">
    <property type="entry name" value="Sulfite Reductase Hemoprotein,Domain 2"/>
    <property type="match status" value="1"/>
</dbReference>
<dbReference type="InterPro" id="IPR045854">
    <property type="entry name" value="NO2/SO3_Rdtase_4Fe4S_sf"/>
</dbReference>
<evidence type="ECO:0000256" key="3">
    <source>
        <dbReference type="ARBA" id="ARBA00022723"/>
    </source>
</evidence>
<gene>
    <name evidence="8" type="ORF">KIH74_10595</name>
</gene>
<reference evidence="8 9" key="1">
    <citation type="submission" date="2021-05" db="EMBL/GenBank/DDBJ databases">
        <title>Kineosporia and Streptomyces sp. nov. two new marine actinobacteria isolated from Coral.</title>
        <authorList>
            <person name="Buangrab K."/>
            <person name="Sutthacheep M."/>
            <person name="Yeemin T."/>
            <person name="Harunari E."/>
            <person name="Igarashi Y."/>
            <person name="Kanchanasin P."/>
            <person name="Tanasupawat S."/>
            <person name="Phongsopitanun W."/>
        </authorList>
    </citation>
    <scope>NUCLEOTIDE SEQUENCE [LARGE SCALE GENOMIC DNA]</scope>
    <source>
        <strain evidence="8 9">J2-2</strain>
    </source>
</reference>
<evidence type="ECO:0000256" key="1">
    <source>
        <dbReference type="ARBA" id="ARBA00022485"/>
    </source>
</evidence>
<dbReference type="InterPro" id="IPR005117">
    <property type="entry name" value="NiRdtase/SiRdtase_haem-b_fer"/>
</dbReference>